<evidence type="ECO:0000313" key="1">
    <source>
        <dbReference type="EMBL" id="XCI29427.1"/>
    </source>
</evidence>
<dbReference type="GO" id="GO:0006808">
    <property type="term" value="P:regulation of nitrogen utilization"/>
    <property type="evidence" value="ECO:0007669"/>
    <property type="project" value="InterPro"/>
</dbReference>
<dbReference type="InterPro" id="IPR002187">
    <property type="entry name" value="N-reg_PII"/>
</dbReference>
<reference evidence="1" key="1">
    <citation type="journal article" date="2018" name="Antonie Van Leeuwenhoek">
        <title>Proteinivorax hydrogeniformans sp. nov., an anaerobic, haloalkaliphilic bacterium fermenting proteinaceous compounds with high hydrogen production.</title>
        <authorList>
            <person name="Boltyanskaya Y."/>
            <person name="Detkova E."/>
            <person name="Pimenov N."/>
            <person name="Kevbrin V."/>
        </authorList>
    </citation>
    <scope>NUCLEOTIDE SEQUENCE</scope>
    <source>
        <strain evidence="1">Z-710</strain>
    </source>
</reference>
<dbReference type="Pfam" id="PF00543">
    <property type="entry name" value="P-II"/>
    <property type="match status" value="1"/>
</dbReference>
<dbReference type="PROSITE" id="PS51343">
    <property type="entry name" value="PII_GLNB_DOM"/>
    <property type="match status" value="1"/>
</dbReference>
<proteinExistence type="predicted"/>
<dbReference type="SUPFAM" id="SSF54913">
    <property type="entry name" value="GlnB-like"/>
    <property type="match status" value="2"/>
</dbReference>
<protein>
    <submittedName>
        <fullName evidence="1">P-II family nitrogen regulator</fullName>
    </submittedName>
</protein>
<dbReference type="InterPro" id="IPR011322">
    <property type="entry name" value="N-reg_PII-like_a/b"/>
</dbReference>
<sequence length="217" mass="23477">MGNLKALDLMCVIVKNGLGSKIIKCAKQNKITGGTIILGKGTIQRPLLKLLELNEVKREIILMACESSKVNTALEALNKKFQFYKPNHGIAFSISLEDVLGAKSIKRDEIRVGGEQESMYNLILVVVDKGNGELVVDAANKAGSKGATIINARGSGIHETSKIFSMEIEPEKELVLIVSEKELADGIASSIRSDLKIDEPGNGIIFIQDINKAYGLL</sequence>
<name>A0AAU8HVN9_9FIRM</name>
<dbReference type="EMBL" id="CP159485">
    <property type="protein sequence ID" value="XCI29427.1"/>
    <property type="molecule type" value="Genomic_DNA"/>
</dbReference>
<gene>
    <name evidence="1" type="ORF">PRVXH_000747</name>
</gene>
<dbReference type="Gene3D" id="3.30.70.120">
    <property type="match status" value="2"/>
</dbReference>
<organism evidence="1">
    <name type="scientific">Proteinivorax hydrogeniformans</name>
    <dbReference type="NCBI Taxonomy" id="1826727"/>
    <lineage>
        <taxon>Bacteria</taxon>
        <taxon>Bacillati</taxon>
        <taxon>Bacillota</taxon>
        <taxon>Clostridia</taxon>
        <taxon>Eubacteriales</taxon>
        <taxon>Proteinivoracaceae</taxon>
        <taxon>Proteinivorax</taxon>
    </lineage>
</organism>
<dbReference type="AlphaFoldDB" id="A0AAU8HVN9"/>
<reference evidence="1" key="2">
    <citation type="submission" date="2024-06" db="EMBL/GenBank/DDBJ databases">
        <authorList>
            <person name="Petrova K.O."/>
            <person name="Toshchakov S.V."/>
            <person name="Boltjanskaja Y.V."/>
            <person name="Kevbrin V.V."/>
        </authorList>
    </citation>
    <scope>NUCLEOTIDE SEQUENCE</scope>
    <source>
        <strain evidence="1">Z-710</strain>
    </source>
</reference>
<dbReference type="GO" id="GO:0030234">
    <property type="term" value="F:enzyme regulator activity"/>
    <property type="evidence" value="ECO:0007669"/>
    <property type="project" value="InterPro"/>
</dbReference>
<dbReference type="RefSeq" id="WP_353893975.1">
    <property type="nucleotide sequence ID" value="NZ_CP159485.1"/>
</dbReference>
<dbReference type="InterPro" id="IPR015867">
    <property type="entry name" value="N-reg_PII/ATP_PRibTrfase_C"/>
</dbReference>
<dbReference type="SMART" id="SM00938">
    <property type="entry name" value="P-II"/>
    <property type="match status" value="1"/>
</dbReference>
<accession>A0AAU8HVN9</accession>